<gene>
    <name evidence="1" type="ORF">SAMN06275492_10253</name>
</gene>
<dbReference type="Proteomes" id="UP000193355">
    <property type="component" value="Unassembled WGS sequence"/>
</dbReference>
<evidence type="ECO:0000313" key="2">
    <source>
        <dbReference type="Proteomes" id="UP000193355"/>
    </source>
</evidence>
<reference evidence="2" key="1">
    <citation type="submission" date="2017-04" db="EMBL/GenBank/DDBJ databases">
        <authorList>
            <person name="Varghese N."/>
            <person name="Submissions S."/>
        </authorList>
    </citation>
    <scope>NUCLEOTIDE SEQUENCE [LARGE SCALE GENOMIC DNA]</scope>
    <source>
        <strain evidence="2">USBA 82</strain>
    </source>
</reference>
<dbReference type="EMBL" id="FXBB01000002">
    <property type="protein sequence ID" value="SMG14011.1"/>
    <property type="molecule type" value="Genomic_DNA"/>
</dbReference>
<name>A0A1X7IIC6_9BACT</name>
<sequence length="479" mass="54413">MIDVNLIRRAIVSALSDGTSNFGTPPEPAKIYLPRAHIKSLNLEANLVIGSRGVGKSFWTSVLGSPELRKSLSSSVRHMDNTEVRTGFALNGDIKSYPDGEAFAHLIEQKQSPYNIWRAVVGRCIASFLKINIPAKTWLESVQWVRENPEDLAKIMEKADEELESTGKKLLILFDALDRSCNDWQTMDMVVRDLLKVILWLKSYSRIHGKVFLRKDQLERTITDFPDSSKLLATKTELTWQHHDLHGLLWQILCNAPDEKGEAIRNIYGTVMGAKPDKNGEIWQIHQEAKTEGELQRSLFQSIAGAWMGKDRRRGAPYIWSVRHLADGKGLTSPRSFLAAIKEAAEDSIEHYPSYDLPLHYESIKRGVARASQIRIEEIAEDYPWVTKLLRPLKGILLPCPFNAIEERWVRSFPSGIDKTARDRLPPQQAEEGWKSVLQEIETLGIVETMRDNRINMPDLYRIGFGLGRKGGVKPKRKE</sequence>
<keyword evidence="2" id="KW-1185">Reference proteome</keyword>
<organism evidence="1 2">
    <name type="scientific">Dethiosulfovibrio salsuginis</name>
    <dbReference type="NCBI Taxonomy" id="561720"/>
    <lineage>
        <taxon>Bacteria</taxon>
        <taxon>Thermotogati</taxon>
        <taxon>Synergistota</taxon>
        <taxon>Synergistia</taxon>
        <taxon>Synergistales</taxon>
        <taxon>Dethiosulfovibrionaceae</taxon>
        <taxon>Dethiosulfovibrio</taxon>
    </lineage>
</organism>
<proteinExistence type="predicted"/>
<dbReference type="OrthoDB" id="580767at2"/>
<dbReference type="RefSeq" id="WP_085543674.1">
    <property type="nucleotide sequence ID" value="NZ_FXBB01000002.1"/>
</dbReference>
<dbReference type="AlphaFoldDB" id="A0A1X7IIC6"/>
<protein>
    <submittedName>
        <fullName evidence="1">Uncharacterized protein</fullName>
    </submittedName>
</protein>
<dbReference type="STRING" id="561720.SAMN06275492_10253"/>
<evidence type="ECO:0000313" key="1">
    <source>
        <dbReference type="EMBL" id="SMG14011.1"/>
    </source>
</evidence>
<accession>A0A1X7IIC6</accession>